<dbReference type="EMBL" id="LAZR01000090">
    <property type="protein sequence ID" value="KKN93023.1"/>
    <property type="molecule type" value="Genomic_DNA"/>
</dbReference>
<protein>
    <submittedName>
        <fullName evidence="2">Uncharacterized protein</fullName>
    </submittedName>
</protein>
<keyword evidence="1" id="KW-0472">Membrane</keyword>
<keyword evidence="1" id="KW-0812">Transmembrane</keyword>
<comment type="caution">
    <text evidence="2">The sequence shown here is derived from an EMBL/GenBank/DDBJ whole genome shotgun (WGS) entry which is preliminary data.</text>
</comment>
<sequence length="74" mass="7681">MTEGDRERLKLTANFLNILAAGTVITGGVAPLVAAIFQTSVVSLAGGSLGSLICLAVGYLLHTAGRSLLRRLDR</sequence>
<organism evidence="2">
    <name type="scientific">marine sediment metagenome</name>
    <dbReference type="NCBI Taxonomy" id="412755"/>
    <lineage>
        <taxon>unclassified sequences</taxon>
        <taxon>metagenomes</taxon>
        <taxon>ecological metagenomes</taxon>
    </lineage>
</organism>
<evidence type="ECO:0000256" key="1">
    <source>
        <dbReference type="SAM" id="Phobius"/>
    </source>
</evidence>
<accession>A0A0F9XLK8</accession>
<gene>
    <name evidence="2" type="ORF">LCGC14_0203230</name>
</gene>
<keyword evidence="1" id="KW-1133">Transmembrane helix</keyword>
<feature type="transmembrane region" description="Helical" evidence="1">
    <location>
        <begin position="43"/>
        <end position="61"/>
    </location>
</feature>
<reference evidence="2" key="1">
    <citation type="journal article" date="2015" name="Nature">
        <title>Complex archaea that bridge the gap between prokaryotes and eukaryotes.</title>
        <authorList>
            <person name="Spang A."/>
            <person name="Saw J.H."/>
            <person name="Jorgensen S.L."/>
            <person name="Zaremba-Niedzwiedzka K."/>
            <person name="Martijn J."/>
            <person name="Lind A.E."/>
            <person name="van Eijk R."/>
            <person name="Schleper C."/>
            <person name="Guy L."/>
            <person name="Ettema T.J."/>
        </authorList>
    </citation>
    <scope>NUCLEOTIDE SEQUENCE</scope>
</reference>
<feature type="transmembrane region" description="Helical" evidence="1">
    <location>
        <begin position="12"/>
        <end position="37"/>
    </location>
</feature>
<name>A0A0F9XLK8_9ZZZZ</name>
<evidence type="ECO:0000313" key="2">
    <source>
        <dbReference type="EMBL" id="KKN93023.1"/>
    </source>
</evidence>
<proteinExistence type="predicted"/>
<dbReference type="AlphaFoldDB" id="A0A0F9XLK8"/>